<keyword evidence="7" id="KW-1185">Reference proteome</keyword>
<keyword evidence="3" id="KW-0804">Transcription</keyword>
<accession>A0A2P7BBG8</accession>
<dbReference type="PROSITE" id="PS50977">
    <property type="entry name" value="HTH_TETR_2"/>
    <property type="match status" value="1"/>
</dbReference>
<gene>
    <name evidence="6" type="ORF">CU102_22615</name>
</gene>
<dbReference type="InterPro" id="IPR009057">
    <property type="entry name" value="Homeodomain-like_sf"/>
</dbReference>
<dbReference type="PRINTS" id="PR00455">
    <property type="entry name" value="HTHTETR"/>
</dbReference>
<dbReference type="EMBL" id="PGGO01000022">
    <property type="protein sequence ID" value="PSH63817.1"/>
    <property type="molecule type" value="Genomic_DNA"/>
</dbReference>
<feature type="DNA-binding region" description="H-T-H motif" evidence="4">
    <location>
        <begin position="28"/>
        <end position="47"/>
    </location>
</feature>
<sequence length="192" mass="20933">MAKQNDKRDALIASAAGLFWHQGYAVTSLADISATSGIPLGNIYYYFKTKGELAQGVADIFVGETEAMLAEISEANQNPRIRLQLLVEKLAQSLRSRVEHGCPIALGIRDFRHESPEAAARAAEAFSLLIGFIGRELGRSGIRPSTALGLARNALTEWQGGIMLAHGLRDPTVLAESFRRMERLLMVAPSRN</sequence>
<dbReference type="PANTHER" id="PTHR47506:SF3">
    <property type="entry name" value="HTH-TYPE TRANSCRIPTIONAL REGULATOR LMRA"/>
    <property type="match status" value="1"/>
</dbReference>
<dbReference type="InterPro" id="IPR001647">
    <property type="entry name" value="HTH_TetR"/>
</dbReference>
<proteinExistence type="predicted"/>
<dbReference type="Proteomes" id="UP000241444">
    <property type="component" value="Unassembled WGS sequence"/>
</dbReference>
<keyword evidence="1" id="KW-0805">Transcription regulation</keyword>
<dbReference type="InterPro" id="IPR054156">
    <property type="entry name" value="YxaF_TetR_C"/>
</dbReference>
<dbReference type="PANTHER" id="PTHR47506">
    <property type="entry name" value="TRANSCRIPTIONAL REGULATORY PROTEIN"/>
    <property type="match status" value="1"/>
</dbReference>
<dbReference type="OrthoDB" id="9811084at2"/>
<keyword evidence="2 4" id="KW-0238">DNA-binding</keyword>
<comment type="caution">
    <text evidence="6">The sequence shown here is derived from an EMBL/GenBank/DDBJ whole genome shotgun (WGS) entry which is preliminary data.</text>
</comment>
<evidence type="ECO:0000259" key="5">
    <source>
        <dbReference type="PROSITE" id="PS50977"/>
    </source>
</evidence>
<reference evidence="7" key="1">
    <citation type="submission" date="2017-11" db="EMBL/GenBank/DDBJ databases">
        <authorList>
            <person name="Kuznetsova I."/>
            <person name="Sazanova A."/>
            <person name="Chirak E."/>
            <person name="Safronova V."/>
            <person name="Willems A."/>
        </authorList>
    </citation>
    <scope>NUCLEOTIDE SEQUENCE [LARGE SCALE GENOMIC DNA]</scope>
    <source>
        <strain evidence="7">STM 196</strain>
    </source>
</reference>
<dbReference type="SUPFAM" id="SSF46689">
    <property type="entry name" value="Homeodomain-like"/>
    <property type="match status" value="1"/>
</dbReference>
<evidence type="ECO:0000313" key="7">
    <source>
        <dbReference type="Proteomes" id="UP000241444"/>
    </source>
</evidence>
<evidence type="ECO:0000256" key="1">
    <source>
        <dbReference type="ARBA" id="ARBA00023015"/>
    </source>
</evidence>
<name>A0A2P7BBG8_9HYPH</name>
<dbReference type="Gene3D" id="1.10.357.10">
    <property type="entry name" value="Tetracycline Repressor, domain 2"/>
    <property type="match status" value="1"/>
</dbReference>
<evidence type="ECO:0000313" key="6">
    <source>
        <dbReference type="EMBL" id="PSH63817.1"/>
    </source>
</evidence>
<evidence type="ECO:0000256" key="3">
    <source>
        <dbReference type="ARBA" id="ARBA00023163"/>
    </source>
</evidence>
<dbReference type="Pfam" id="PF21993">
    <property type="entry name" value="TetR_C_13_2"/>
    <property type="match status" value="1"/>
</dbReference>
<dbReference type="InterPro" id="IPR036271">
    <property type="entry name" value="Tet_transcr_reg_TetR-rel_C_sf"/>
</dbReference>
<evidence type="ECO:0000256" key="2">
    <source>
        <dbReference type="ARBA" id="ARBA00023125"/>
    </source>
</evidence>
<dbReference type="Pfam" id="PF00440">
    <property type="entry name" value="TetR_N"/>
    <property type="match status" value="1"/>
</dbReference>
<protein>
    <submittedName>
        <fullName evidence="6">TetR/AcrR family transcriptional regulator</fullName>
    </submittedName>
</protein>
<evidence type="ECO:0000256" key="4">
    <source>
        <dbReference type="PROSITE-ProRule" id="PRU00335"/>
    </source>
</evidence>
<feature type="domain" description="HTH tetR-type" evidence="5">
    <location>
        <begin position="5"/>
        <end position="65"/>
    </location>
</feature>
<organism evidence="6 7">
    <name type="scientific">Phyllobacterium brassicacearum</name>
    <dbReference type="NCBI Taxonomy" id="314235"/>
    <lineage>
        <taxon>Bacteria</taxon>
        <taxon>Pseudomonadati</taxon>
        <taxon>Pseudomonadota</taxon>
        <taxon>Alphaproteobacteria</taxon>
        <taxon>Hyphomicrobiales</taxon>
        <taxon>Phyllobacteriaceae</taxon>
        <taxon>Phyllobacterium</taxon>
    </lineage>
</organism>
<dbReference type="RefSeq" id="WP_106713357.1">
    <property type="nucleotide sequence ID" value="NZ_PGGO01000022.1"/>
</dbReference>
<dbReference type="SUPFAM" id="SSF48498">
    <property type="entry name" value="Tetracyclin repressor-like, C-terminal domain"/>
    <property type="match status" value="1"/>
</dbReference>
<dbReference type="AlphaFoldDB" id="A0A2P7BBG8"/>
<dbReference type="GO" id="GO:0003677">
    <property type="term" value="F:DNA binding"/>
    <property type="evidence" value="ECO:0007669"/>
    <property type="project" value="UniProtKB-UniRule"/>
</dbReference>